<dbReference type="Proteomes" id="UP000257076">
    <property type="component" value="Unassembled WGS sequence"/>
</dbReference>
<keyword evidence="2" id="KW-0732">Signal</keyword>
<name>A0A3E0B3A9_9STAP</name>
<proteinExistence type="predicted"/>
<dbReference type="RefSeq" id="WP_228063371.1">
    <property type="nucleotide sequence ID" value="NZ_CBCSHX010000010.1"/>
</dbReference>
<evidence type="ECO:0000313" key="4">
    <source>
        <dbReference type="EMBL" id="REG26435.1"/>
    </source>
</evidence>
<dbReference type="PROSITE" id="PS51257">
    <property type="entry name" value="PROKAR_LIPOPROTEIN"/>
    <property type="match status" value="1"/>
</dbReference>
<evidence type="ECO:0000313" key="5">
    <source>
        <dbReference type="Proteomes" id="UP000257076"/>
    </source>
</evidence>
<keyword evidence="5" id="KW-1185">Reference proteome</keyword>
<organism evidence="4 5">
    <name type="scientific">Jeotgalicoccus halotolerans</name>
    <dbReference type="NCBI Taxonomy" id="157227"/>
    <lineage>
        <taxon>Bacteria</taxon>
        <taxon>Bacillati</taxon>
        <taxon>Bacillota</taxon>
        <taxon>Bacilli</taxon>
        <taxon>Bacillales</taxon>
        <taxon>Staphylococcaceae</taxon>
        <taxon>Jeotgalicoccus</taxon>
    </lineage>
</organism>
<feature type="domain" description="YtkA-like" evidence="3">
    <location>
        <begin position="41"/>
        <end position="121"/>
    </location>
</feature>
<dbReference type="InterPro" id="IPR032693">
    <property type="entry name" value="YtkA-like_dom"/>
</dbReference>
<dbReference type="Pfam" id="PF13115">
    <property type="entry name" value="YtkA"/>
    <property type="match status" value="1"/>
</dbReference>
<comment type="caution">
    <text evidence="4">The sequence shown here is derived from an EMBL/GenBank/DDBJ whole genome shotgun (WGS) entry which is preliminary data.</text>
</comment>
<dbReference type="Gene3D" id="2.60.40.10">
    <property type="entry name" value="Immunoglobulins"/>
    <property type="match status" value="1"/>
</dbReference>
<evidence type="ECO:0000256" key="1">
    <source>
        <dbReference type="SAM" id="MobiDB-lite"/>
    </source>
</evidence>
<protein>
    <submittedName>
        <fullName evidence="4">YtkA-like protein</fullName>
    </submittedName>
</protein>
<accession>A0A3E0B3A9</accession>
<dbReference type="AlphaFoldDB" id="A0A3E0B3A9"/>
<feature type="region of interest" description="Disordered" evidence="1">
    <location>
        <begin position="48"/>
        <end position="75"/>
    </location>
</feature>
<gene>
    <name evidence="4" type="ORF">DFR63_0080</name>
</gene>
<feature type="signal peptide" evidence="2">
    <location>
        <begin position="1"/>
        <end position="19"/>
    </location>
</feature>
<dbReference type="EMBL" id="QUMW01000001">
    <property type="protein sequence ID" value="REG26435.1"/>
    <property type="molecule type" value="Genomic_DNA"/>
</dbReference>
<dbReference type="PROSITE" id="PS50194">
    <property type="entry name" value="FILAMIN_REPEAT"/>
    <property type="match status" value="1"/>
</dbReference>
<dbReference type="InterPro" id="IPR013783">
    <property type="entry name" value="Ig-like_fold"/>
</dbReference>
<sequence>MKIKSGVLSVMLLAGLTLAACSGEEEHDHGDMDHDNPSSDEIRSLEVDLQTPESIQSGEAAEFTAHVTSNEEDVTDADQVMFEILSGEESLEMIEVDHSENGEYVLEYTFDEPGEYSVIAHVDAYQLHTMPEESVTVE</sequence>
<feature type="chain" id="PRO_5039706233" evidence="2">
    <location>
        <begin position="20"/>
        <end position="138"/>
    </location>
</feature>
<evidence type="ECO:0000259" key="3">
    <source>
        <dbReference type="Pfam" id="PF13115"/>
    </source>
</evidence>
<evidence type="ECO:0000256" key="2">
    <source>
        <dbReference type="SAM" id="SignalP"/>
    </source>
</evidence>
<dbReference type="InterPro" id="IPR017868">
    <property type="entry name" value="Filamin/ABP280_repeat-like"/>
</dbReference>
<reference evidence="4 5" key="1">
    <citation type="submission" date="2018-08" db="EMBL/GenBank/DDBJ databases">
        <title>Genomic Encyclopedia of Type Strains, Phase IV (KMG-IV): sequencing the most valuable type-strain genomes for metagenomic binning, comparative biology and taxonomic classification.</title>
        <authorList>
            <person name="Goeker M."/>
        </authorList>
    </citation>
    <scope>NUCLEOTIDE SEQUENCE [LARGE SCALE GENOMIC DNA]</scope>
    <source>
        <strain evidence="4 5">DSM 17274</strain>
    </source>
</reference>
<dbReference type="SUPFAM" id="SSF81296">
    <property type="entry name" value="E set domains"/>
    <property type="match status" value="1"/>
</dbReference>
<dbReference type="InterPro" id="IPR014756">
    <property type="entry name" value="Ig_E-set"/>
</dbReference>